<feature type="non-terminal residue" evidence="8">
    <location>
        <position position="1"/>
    </location>
</feature>
<keyword evidence="5" id="KW-0793">Thylakoid</keyword>
<dbReference type="EMBL" id="JAGKQM010000002">
    <property type="protein sequence ID" value="KAH0938009.1"/>
    <property type="molecule type" value="Genomic_DNA"/>
</dbReference>
<evidence type="ECO:0000256" key="3">
    <source>
        <dbReference type="ARBA" id="ARBA00022640"/>
    </source>
</evidence>
<evidence type="ECO:0000256" key="2">
    <source>
        <dbReference type="ARBA" id="ARBA00022528"/>
    </source>
</evidence>
<name>A0ABQ8E8L7_BRANA</name>
<accession>A0ABQ8E8L7</accession>
<comment type="subcellular location">
    <subcellularLocation>
        <location evidence="1">Plastid</location>
        <location evidence="1">Chloroplast thylakoid membrane</location>
        <topology evidence="1">Peripheral membrane protein</topology>
        <orientation evidence="1">Lumenal side</orientation>
    </subcellularLocation>
</comment>
<gene>
    <name evidence="8" type="ORF">HID58_005470</name>
</gene>
<keyword evidence="4" id="KW-0809">Transit peptide</keyword>
<dbReference type="InterPro" id="IPR023222">
    <property type="entry name" value="PsbQ-like_dom_sf"/>
</dbReference>
<keyword evidence="9" id="KW-1185">Reference proteome</keyword>
<reference evidence="8 9" key="1">
    <citation type="submission" date="2021-05" db="EMBL/GenBank/DDBJ databases">
        <title>Genome Assembly of Synthetic Allotetraploid Brassica napus Reveals Homoeologous Exchanges between Subgenomes.</title>
        <authorList>
            <person name="Davis J.T."/>
        </authorList>
    </citation>
    <scope>NUCLEOTIDE SEQUENCE [LARGE SCALE GENOMIC DNA]</scope>
    <source>
        <strain evidence="9">cv. Da-Ae</strain>
        <tissue evidence="8">Seedling</tissue>
    </source>
</reference>
<dbReference type="PANTHER" id="PTHR33399:SF6">
    <property type="entry name" value="PSBQ-LIKE PROTEIN 3, CHLOROPLASTIC"/>
    <property type="match status" value="1"/>
</dbReference>
<protein>
    <recommendedName>
        <fullName evidence="10">F-box/LRR-repeat protein</fullName>
    </recommendedName>
</protein>
<evidence type="ECO:0000256" key="7">
    <source>
        <dbReference type="ARBA" id="ARBA00035649"/>
    </source>
</evidence>
<evidence type="ECO:0000256" key="1">
    <source>
        <dbReference type="ARBA" id="ARBA00004622"/>
    </source>
</evidence>
<organism evidence="8 9">
    <name type="scientific">Brassica napus</name>
    <name type="common">Rape</name>
    <dbReference type="NCBI Taxonomy" id="3708"/>
    <lineage>
        <taxon>Eukaryota</taxon>
        <taxon>Viridiplantae</taxon>
        <taxon>Streptophyta</taxon>
        <taxon>Embryophyta</taxon>
        <taxon>Tracheophyta</taxon>
        <taxon>Spermatophyta</taxon>
        <taxon>Magnoliopsida</taxon>
        <taxon>eudicotyledons</taxon>
        <taxon>Gunneridae</taxon>
        <taxon>Pentapetalae</taxon>
        <taxon>rosids</taxon>
        <taxon>malvids</taxon>
        <taxon>Brassicales</taxon>
        <taxon>Brassicaceae</taxon>
        <taxon>Brassiceae</taxon>
        <taxon>Brassica</taxon>
    </lineage>
</organism>
<proteinExistence type="inferred from homology"/>
<dbReference type="InterPro" id="IPR032675">
    <property type="entry name" value="LRR_dom_sf"/>
</dbReference>
<sequence length="860" mass="97577">PQHYLLLLYNPDLCSLKQKDMALSKPPPQHFSPFNNPNPHLETAASTLTFSTDSSRRIRRDVLLSVSGTIIPQLFLLDLKRSSSASAADLFSFLAPQPEPVRTVEMAKEGLRKNGENIKKIKEIMIENKRWKEGGKEIRRSASNMKQDLYLIIQAKPPKDRPLLRSFYSSLFSTITKLDYAARDGDATKDCVVDYVRRWVARIHEQRFEISISYPKTYLDVIESLIAFAVHKRVKNLVLDFSNPAWRTFHDVNLDELVVEIPQSVYDLATLESLKVGACKKFDPAKLSNLGKLKTVSFGWMELKNPELFLKTSRVLDNNNDESKDSNTAEGGMLCHLLNNLLDDGGRSATTLTVCPFLLKNVGSAMADVFIDAMIAEALRAEKASFRCAMTVGAICGSLLGGYALNNLKTETICLLFMECVQTCVLSKRWRSVYLETRNVSFKETDFLSPSVNANPIRNALGRIVFVDYVRRWVARIHDQPIDTFEISISYPKTYLYVIESLIAFAVRKRVKNLVLDFSNPAWRTFHDVNLDELVVEIPESVYDLATLESLKVCACNKFDPANLSNLGKLKTVSFGWMELTDPEPFLTTSRVESLTINDCWGLEFNMIKGNMREVAIINCEFLLNCIFDLPRVDILKYSGDIFPFEFDKMNTIISEVDLDFRVLDNNNDESDDSNAEGGMLCHLLNNLLDDGGRSATTLTVCPFLLKMIPRSEHPHFLRPMETKHLVLKTELHPREFNGIGLLLMNCPKLETLTIDLLPPSPIAMASSYAGIDPQTYWMQNISYECQRETLKAVIVKNFIGGAKELHIVKFFIRSGCKRLERVELYMPFDLDNGRKVFAYAKSEMLQKISKHLQVVVHNS</sequence>
<evidence type="ECO:0000313" key="8">
    <source>
        <dbReference type="EMBL" id="KAH0938009.1"/>
    </source>
</evidence>
<evidence type="ECO:0000256" key="6">
    <source>
        <dbReference type="ARBA" id="ARBA00023136"/>
    </source>
</evidence>
<keyword evidence="2" id="KW-0150">Chloroplast</keyword>
<dbReference type="Gene3D" id="3.80.10.10">
    <property type="entry name" value="Ribonuclease Inhibitor"/>
    <property type="match status" value="1"/>
</dbReference>
<comment type="caution">
    <text evidence="8">The sequence shown here is derived from an EMBL/GenBank/DDBJ whole genome shotgun (WGS) entry which is preliminary data.</text>
</comment>
<dbReference type="PANTHER" id="PTHR33399">
    <property type="entry name" value="OXYGEN-EVOLVING ENHANCER PROTEIN 3-1, CHLOROPLASTIC"/>
    <property type="match status" value="1"/>
</dbReference>
<comment type="similarity">
    <text evidence="7">Belongs to the PsbQ family.</text>
</comment>
<dbReference type="Gene3D" id="1.20.120.290">
    <property type="entry name" value="Oxygen-evolving enhancer protein 3 (PsbQ), four-helix up-down bundle"/>
    <property type="match status" value="1"/>
</dbReference>
<dbReference type="Pfam" id="PF05757">
    <property type="entry name" value="PsbQ"/>
    <property type="match status" value="1"/>
</dbReference>
<evidence type="ECO:0000313" key="9">
    <source>
        <dbReference type="Proteomes" id="UP000824890"/>
    </source>
</evidence>
<dbReference type="SUPFAM" id="SSF101112">
    <property type="entry name" value="Oxygen-evolving enhancer protein 3"/>
    <property type="match status" value="1"/>
</dbReference>
<dbReference type="InterPro" id="IPR008797">
    <property type="entry name" value="PSII_PsbQ"/>
</dbReference>
<evidence type="ECO:0008006" key="10">
    <source>
        <dbReference type="Google" id="ProtNLM"/>
    </source>
</evidence>
<dbReference type="Proteomes" id="UP000824890">
    <property type="component" value="Unassembled WGS sequence"/>
</dbReference>
<keyword evidence="6" id="KW-0472">Membrane</keyword>
<keyword evidence="3" id="KW-0934">Plastid</keyword>
<evidence type="ECO:0000256" key="4">
    <source>
        <dbReference type="ARBA" id="ARBA00022946"/>
    </source>
</evidence>
<evidence type="ECO:0000256" key="5">
    <source>
        <dbReference type="ARBA" id="ARBA00023078"/>
    </source>
</evidence>
<dbReference type="InterPro" id="IPR054099">
    <property type="entry name" value="PSII_PsbQ_pln"/>
</dbReference>